<dbReference type="InterPro" id="IPR001537">
    <property type="entry name" value="SpoU_MeTrfase"/>
</dbReference>
<dbReference type="InterPro" id="IPR029028">
    <property type="entry name" value="Alpha/beta_knot_MTases"/>
</dbReference>
<organism evidence="5">
    <name type="scientific">Caldilineaceae bacterium SB0664_bin_27</name>
    <dbReference type="NCBI Taxonomy" id="2605260"/>
    <lineage>
        <taxon>Bacteria</taxon>
        <taxon>Bacillati</taxon>
        <taxon>Chloroflexota</taxon>
        <taxon>Caldilineae</taxon>
        <taxon>Caldilineales</taxon>
        <taxon>Caldilineaceae</taxon>
    </lineage>
</organism>
<dbReference type="Pfam" id="PF22435">
    <property type="entry name" value="MRM3-like_sub_bind"/>
    <property type="match status" value="1"/>
</dbReference>
<dbReference type="Pfam" id="PF00588">
    <property type="entry name" value="SpoU_methylase"/>
    <property type="match status" value="1"/>
</dbReference>
<dbReference type="EMBL" id="VXRG01000044">
    <property type="protein sequence ID" value="MXY92835.1"/>
    <property type="molecule type" value="Genomic_DNA"/>
</dbReference>
<evidence type="ECO:0000256" key="2">
    <source>
        <dbReference type="ARBA" id="ARBA00022603"/>
    </source>
</evidence>
<sequence length="272" mass="28663">MKEITSASNPQIKLAAKLHRRRHRQAHGLCTLEGTRLVKDALTMGAAFHTCFITASAADAQPDLAAQLQQACPLYLVPPAILDKISETVSPQSILAVVPIPELPLPSTAALSLILDGVQDPGNAGALLRTAAAAGADQVLFAPGCVDPFNGKVLRAAMGAHFRVPIRIQADWEEVWAALPSGQPLYLASAEGSIVYDEVDWNEPSALALGSEARGASSQMRERAETVAVPMAAATESLNVAAAGAVILFEAARQRRDASRRVHPDAGMKGVR</sequence>
<dbReference type="InterPro" id="IPR051259">
    <property type="entry name" value="rRNA_Methyltransferase"/>
</dbReference>
<dbReference type="GO" id="GO:0032259">
    <property type="term" value="P:methylation"/>
    <property type="evidence" value="ECO:0007669"/>
    <property type="project" value="UniProtKB-KW"/>
</dbReference>
<comment type="similarity">
    <text evidence="1">Belongs to the class IV-like SAM-binding methyltransferase superfamily. RNA methyltransferase TrmH family.</text>
</comment>
<evidence type="ECO:0000256" key="3">
    <source>
        <dbReference type="ARBA" id="ARBA00022679"/>
    </source>
</evidence>
<dbReference type="AlphaFoldDB" id="A0A6B0YRT9"/>
<evidence type="ECO:0000313" key="5">
    <source>
        <dbReference type="EMBL" id="MXY92835.1"/>
    </source>
</evidence>
<evidence type="ECO:0000259" key="4">
    <source>
        <dbReference type="SMART" id="SM00967"/>
    </source>
</evidence>
<feature type="domain" description="RNA 2-O ribose methyltransferase substrate binding" evidence="4">
    <location>
        <begin position="31"/>
        <end position="104"/>
    </location>
</feature>
<dbReference type="GO" id="GO:0005737">
    <property type="term" value="C:cytoplasm"/>
    <property type="evidence" value="ECO:0007669"/>
    <property type="project" value="UniProtKB-ARBA"/>
</dbReference>
<dbReference type="GO" id="GO:0008173">
    <property type="term" value="F:RNA methyltransferase activity"/>
    <property type="evidence" value="ECO:0007669"/>
    <property type="project" value="InterPro"/>
</dbReference>
<dbReference type="CDD" id="cd18095">
    <property type="entry name" value="SpoU-like_rRNA-MTase"/>
    <property type="match status" value="1"/>
</dbReference>
<dbReference type="InterPro" id="IPR013123">
    <property type="entry name" value="SpoU_subst-bd"/>
</dbReference>
<dbReference type="Gene3D" id="3.40.1280.10">
    <property type="match status" value="1"/>
</dbReference>
<dbReference type="Gene3D" id="3.30.1330.30">
    <property type="match status" value="1"/>
</dbReference>
<keyword evidence="2 5" id="KW-0489">Methyltransferase</keyword>
<accession>A0A6B0YRT9</accession>
<name>A0A6B0YRT9_9CHLR</name>
<comment type="caution">
    <text evidence="5">The sequence shown here is derived from an EMBL/GenBank/DDBJ whole genome shotgun (WGS) entry which is preliminary data.</text>
</comment>
<proteinExistence type="inferred from homology"/>
<dbReference type="InterPro" id="IPR053888">
    <property type="entry name" value="MRM3-like_sub_bind"/>
</dbReference>
<dbReference type="SMART" id="SM00967">
    <property type="entry name" value="SpoU_sub_bind"/>
    <property type="match status" value="1"/>
</dbReference>
<keyword evidence="3 5" id="KW-0808">Transferase</keyword>
<dbReference type="SUPFAM" id="SSF55315">
    <property type="entry name" value="L30e-like"/>
    <property type="match status" value="1"/>
</dbReference>
<gene>
    <name evidence="5" type="ORF">F4Y42_05225</name>
</gene>
<dbReference type="PANTHER" id="PTHR43191">
    <property type="entry name" value="RRNA METHYLTRANSFERASE 3"/>
    <property type="match status" value="1"/>
</dbReference>
<dbReference type="InterPro" id="IPR029026">
    <property type="entry name" value="tRNA_m1G_MTases_N"/>
</dbReference>
<dbReference type="GO" id="GO:0003723">
    <property type="term" value="F:RNA binding"/>
    <property type="evidence" value="ECO:0007669"/>
    <property type="project" value="InterPro"/>
</dbReference>
<dbReference type="InterPro" id="IPR029064">
    <property type="entry name" value="Ribosomal_eL30-like_sf"/>
</dbReference>
<dbReference type="PANTHER" id="PTHR43191:SF2">
    <property type="entry name" value="RRNA METHYLTRANSFERASE 3, MITOCHONDRIAL"/>
    <property type="match status" value="1"/>
</dbReference>
<evidence type="ECO:0000256" key="1">
    <source>
        <dbReference type="ARBA" id="ARBA00007228"/>
    </source>
</evidence>
<dbReference type="SUPFAM" id="SSF75217">
    <property type="entry name" value="alpha/beta knot"/>
    <property type="match status" value="1"/>
</dbReference>
<reference evidence="5" key="1">
    <citation type="submission" date="2019-09" db="EMBL/GenBank/DDBJ databases">
        <title>Characterisation of the sponge microbiome using genome-centric metagenomics.</title>
        <authorList>
            <person name="Engelberts J.P."/>
            <person name="Robbins S.J."/>
            <person name="De Goeij J.M."/>
            <person name="Aranda M."/>
            <person name="Bell S.C."/>
            <person name="Webster N.S."/>
        </authorList>
    </citation>
    <scope>NUCLEOTIDE SEQUENCE</scope>
    <source>
        <strain evidence="5">SB0664_bin_27</strain>
    </source>
</reference>
<protein>
    <submittedName>
        <fullName evidence="5">RNA methyltransferase</fullName>
    </submittedName>
</protein>
<dbReference type="GO" id="GO:0006396">
    <property type="term" value="P:RNA processing"/>
    <property type="evidence" value="ECO:0007669"/>
    <property type="project" value="InterPro"/>
</dbReference>